<evidence type="ECO:0000313" key="6">
    <source>
        <dbReference type="EMBL" id="GAA1836612.1"/>
    </source>
</evidence>
<dbReference type="Gene3D" id="1.10.10.10">
    <property type="entry name" value="Winged helix-like DNA-binding domain superfamily/Winged helix DNA-binding domain"/>
    <property type="match status" value="2"/>
</dbReference>
<sequence length="263" mass="27936">MTSDTDAAVNETDAVTGDTDTEGVADVAESVANGADAATDAPQARVRQHGPELSIVTPLDVPGQPHLDLDRALEAILFIADEPQSVIHLAAAVSRPVAEVRAAIARLRADYDGEAGSGEPRTDVAGDEASARGIRRAFELREVGGGWRFYVRTDYDTLVSDFVIAQTSTRLSQAALETLSVIAYKQPISRSQIASIRAVNVDSVVRTLLGRGLITEVDTDAETGALLYGTTDLLLTNLGINSLDELPHISPLLDDGQEGFDRD</sequence>
<evidence type="ECO:0000256" key="4">
    <source>
        <dbReference type="ARBA" id="ARBA00023306"/>
    </source>
</evidence>
<evidence type="ECO:0000256" key="2">
    <source>
        <dbReference type="ARBA" id="ARBA00022618"/>
    </source>
</evidence>
<evidence type="ECO:0000313" key="7">
    <source>
        <dbReference type="Proteomes" id="UP001501746"/>
    </source>
</evidence>
<comment type="caution">
    <text evidence="6">The sequence shown here is derived from an EMBL/GenBank/DDBJ whole genome shotgun (WGS) entry which is preliminary data.</text>
</comment>
<protein>
    <submittedName>
        <fullName evidence="6">SMC-Scp complex subunit ScpB</fullName>
    </submittedName>
</protein>
<dbReference type="InterPro" id="IPR036388">
    <property type="entry name" value="WH-like_DNA-bd_sf"/>
</dbReference>
<keyword evidence="3" id="KW-0159">Chromosome partition</keyword>
<reference evidence="7" key="1">
    <citation type="journal article" date="2019" name="Int. J. Syst. Evol. Microbiol.">
        <title>The Global Catalogue of Microorganisms (GCM) 10K type strain sequencing project: providing services to taxonomists for standard genome sequencing and annotation.</title>
        <authorList>
            <consortium name="The Broad Institute Genomics Platform"/>
            <consortium name="The Broad Institute Genome Sequencing Center for Infectious Disease"/>
            <person name="Wu L."/>
            <person name="Ma J."/>
        </authorList>
    </citation>
    <scope>NUCLEOTIDE SEQUENCE [LARGE SCALE GENOMIC DNA]</scope>
    <source>
        <strain evidence="7">JCM 14323</strain>
    </source>
</reference>
<organism evidence="6 7">
    <name type="scientific">Agromyces salentinus</name>
    <dbReference type="NCBI Taxonomy" id="269421"/>
    <lineage>
        <taxon>Bacteria</taxon>
        <taxon>Bacillati</taxon>
        <taxon>Actinomycetota</taxon>
        <taxon>Actinomycetes</taxon>
        <taxon>Micrococcales</taxon>
        <taxon>Microbacteriaceae</taxon>
        <taxon>Agromyces</taxon>
    </lineage>
</organism>
<dbReference type="PANTHER" id="PTHR34298:SF2">
    <property type="entry name" value="SEGREGATION AND CONDENSATION PROTEIN B"/>
    <property type="match status" value="1"/>
</dbReference>
<accession>A0ABP4Z3F2</accession>
<keyword evidence="4" id="KW-0131">Cell cycle</keyword>
<dbReference type="Pfam" id="PF04079">
    <property type="entry name" value="SMC_ScpB"/>
    <property type="match status" value="1"/>
</dbReference>
<evidence type="ECO:0000256" key="3">
    <source>
        <dbReference type="ARBA" id="ARBA00022829"/>
    </source>
</evidence>
<dbReference type="PANTHER" id="PTHR34298">
    <property type="entry name" value="SEGREGATION AND CONDENSATION PROTEIN B"/>
    <property type="match status" value="1"/>
</dbReference>
<dbReference type="Proteomes" id="UP001501746">
    <property type="component" value="Unassembled WGS sequence"/>
</dbReference>
<keyword evidence="7" id="KW-1185">Reference proteome</keyword>
<gene>
    <name evidence="6" type="primary">scpB</name>
    <name evidence="6" type="ORF">GCM10009750_21970</name>
</gene>
<proteinExistence type="predicted"/>
<keyword evidence="2" id="KW-0132">Cell division</keyword>
<dbReference type="InterPro" id="IPR005234">
    <property type="entry name" value="ScpB_csome_segregation"/>
</dbReference>
<evidence type="ECO:0000256" key="5">
    <source>
        <dbReference type="SAM" id="MobiDB-lite"/>
    </source>
</evidence>
<dbReference type="EMBL" id="BAAANK010000005">
    <property type="protein sequence ID" value="GAA1836612.1"/>
    <property type="molecule type" value="Genomic_DNA"/>
</dbReference>
<dbReference type="InterPro" id="IPR036390">
    <property type="entry name" value="WH_DNA-bd_sf"/>
</dbReference>
<name>A0ABP4Z3F2_9MICO</name>
<feature type="region of interest" description="Disordered" evidence="5">
    <location>
        <begin position="1"/>
        <end position="23"/>
    </location>
</feature>
<keyword evidence="1" id="KW-0963">Cytoplasm</keyword>
<dbReference type="SUPFAM" id="SSF46785">
    <property type="entry name" value="Winged helix' DNA-binding domain"/>
    <property type="match status" value="2"/>
</dbReference>
<evidence type="ECO:0000256" key="1">
    <source>
        <dbReference type="ARBA" id="ARBA00022490"/>
    </source>
</evidence>
<dbReference type="RefSeq" id="WP_157428669.1">
    <property type="nucleotide sequence ID" value="NZ_BAAANK010000005.1"/>
</dbReference>